<evidence type="ECO:0000313" key="2">
    <source>
        <dbReference type="EMBL" id="CAE0237088.1"/>
    </source>
</evidence>
<keyword evidence="1" id="KW-0472">Membrane</keyword>
<dbReference type="EMBL" id="HBIA01017912">
    <property type="protein sequence ID" value="CAE0237088.1"/>
    <property type="molecule type" value="Transcribed_RNA"/>
</dbReference>
<proteinExistence type="predicted"/>
<keyword evidence="1" id="KW-0812">Transmembrane</keyword>
<dbReference type="AlphaFoldDB" id="A0A7S3FZ74"/>
<protein>
    <submittedName>
        <fullName evidence="2">Uncharacterized protein</fullName>
    </submittedName>
</protein>
<organism evidence="2">
    <name type="scientific">Strombidium rassoulzadegani</name>
    <dbReference type="NCBI Taxonomy" id="1082188"/>
    <lineage>
        <taxon>Eukaryota</taxon>
        <taxon>Sar</taxon>
        <taxon>Alveolata</taxon>
        <taxon>Ciliophora</taxon>
        <taxon>Intramacronucleata</taxon>
        <taxon>Spirotrichea</taxon>
        <taxon>Oligotrichia</taxon>
        <taxon>Strombidiidae</taxon>
        <taxon>Strombidium</taxon>
    </lineage>
</organism>
<accession>A0A7S3FZ74</accession>
<name>A0A7S3FZ74_9SPIT</name>
<sequence length="153" mass="17141">MAVGHSSILSLLGLLALRTVSLCLLRILLLLPILGLAAILLVIDQACPQNLELDLLVLLVPEGLHLGVRFELEGVDQSLAKRCELELLQVEQLLIRDDALVLRVQLLELLVQLVQFFLVELAVHHYLLDVALYEWLGRGLAQLYDLLDNLLLR</sequence>
<feature type="transmembrane region" description="Helical" evidence="1">
    <location>
        <begin position="12"/>
        <end position="43"/>
    </location>
</feature>
<reference evidence="2" key="1">
    <citation type="submission" date="2021-01" db="EMBL/GenBank/DDBJ databases">
        <authorList>
            <person name="Corre E."/>
            <person name="Pelletier E."/>
            <person name="Niang G."/>
            <person name="Scheremetjew M."/>
            <person name="Finn R."/>
            <person name="Kale V."/>
            <person name="Holt S."/>
            <person name="Cochrane G."/>
            <person name="Meng A."/>
            <person name="Brown T."/>
            <person name="Cohen L."/>
        </authorList>
    </citation>
    <scope>NUCLEOTIDE SEQUENCE</scope>
    <source>
        <strain evidence="2">Ras09</strain>
    </source>
</reference>
<evidence type="ECO:0000256" key="1">
    <source>
        <dbReference type="SAM" id="Phobius"/>
    </source>
</evidence>
<gene>
    <name evidence="2" type="ORF">SRAS04492_LOCUS8897</name>
</gene>
<keyword evidence="1" id="KW-1133">Transmembrane helix</keyword>